<dbReference type="SUPFAM" id="SSF103473">
    <property type="entry name" value="MFS general substrate transporter"/>
    <property type="match status" value="1"/>
</dbReference>
<evidence type="ECO:0000259" key="8">
    <source>
        <dbReference type="PROSITE" id="PS50850"/>
    </source>
</evidence>
<dbReference type="InterPro" id="IPR036259">
    <property type="entry name" value="MFS_trans_sf"/>
</dbReference>
<comment type="subcellular location">
    <subcellularLocation>
        <location evidence="1">Membrane</location>
        <topology evidence="1">Multi-pass membrane protein</topology>
    </subcellularLocation>
</comment>
<dbReference type="OrthoDB" id="5086884at2759"/>
<feature type="transmembrane region" description="Helical" evidence="7">
    <location>
        <begin position="130"/>
        <end position="148"/>
    </location>
</feature>
<dbReference type="GO" id="GO:0022857">
    <property type="term" value="F:transmembrane transporter activity"/>
    <property type="evidence" value="ECO:0007669"/>
    <property type="project" value="InterPro"/>
</dbReference>
<evidence type="ECO:0000256" key="2">
    <source>
        <dbReference type="ARBA" id="ARBA00006829"/>
    </source>
</evidence>
<keyword evidence="5 7" id="KW-1133">Transmembrane helix</keyword>
<evidence type="ECO:0000256" key="3">
    <source>
        <dbReference type="ARBA" id="ARBA00022448"/>
    </source>
</evidence>
<feature type="transmembrane region" description="Helical" evidence="7">
    <location>
        <begin position="101"/>
        <end position="124"/>
    </location>
</feature>
<feature type="transmembrane region" description="Helical" evidence="7">
    <location>
        <begin position="160"/>
        <end position="182"/>
    </location>
</feature>
<protein>
    <recommendedName>
        <fullName evidence="8">Major facilitator superfamily (MFS) profile domain-containing protein</fullName>
    </recommendedName>
</protein>
<reference evidence="9" key="1">
    <citation type="submission" date="2022-12" db="EMBL/GenBank/DDBJ databases">
        <authorList>
            <person name="Petersen C."/>
        </authorList>
    </citation>
    <scope>NUCLEOTIDE SEQUENCE</scope>
    <source>
        <strain evidence="9">IBT 29495</strain>
    </source>
</reference>
<sequence>MEQSVYTMRASSNHQEPWGLKWRSSTYFIVATMAVALLTDMYLYGFLVPILPFVLEHRLGLDVSLTQRISTALLSQTALIMVVASPLIGYHADHSGAKRGWLLFGLAGALLGSLIVALATSLFTLFTGRLIQSVASTGLWVVGFATLADNVPADQLGKMYGFVTVAIGVGTSGGPLVAGVLFDTGGYWVAWSSVLFIIVFDVVLRCLMLERSRDTETVREREQDPETEVLLPRSHDAQQVSSPVSEKTGMQFYLCMCKNGRFVGGVVSYFCYAVLTASFDTTLPLHVRDAFHWGSLPAGLLFAAFQGPAVFFSVPVGWLKDRVGTRYPTTIGFALLVPLMWLIGVPGDERFPWACQDNVGWIVYSAAVTAIGIVICLLNGVGMMEATQAVDEIQADNPGIFGPNGGYSRAISVASISWTLGMFVGPIVSGYGTEQIGYYGMNCVLGSYGPLPDFFKFDANDSQRGCADFVLSPPSGI</sequence>
<dbReference type="GO" id="GO:0016020">
    <property type="term" value="C:membrane"/>
    <property type="evidence" value="ECO:0007669"/>
    <property type="project" value="UniProtKB-SubCell"/>
</dbReference>
<evidence type="ECO:0000256" key="5">
    <source>
        <dbReference type="ARBA" id="ARBA00022989"/>
    </source>
</evidence>
<evidence type="ECO:0000256" key="7">
    <source>
        <dbReference type="SAM" id="Phobius"/>
    </source>
</evidence>
<feature type="transmembrane region" description="Helical" evidence="7">
    <location>
        <begin position="260"/>
        <end position="279"/>
    </location>
</feature>
<keyword evidence="4 7" id="KW-0812">Transmembrane</keyword>
<evidence type="ECO:0000313" key="10">
    <source>
        <dbReference type="Proteomes" id="UP001149954"/>
    </source>
</evidence>
<keyword evidence="6 7" id="KW-0472">Membrane</keyword>
<gene>
    <name evidence="9" type="ORF">N7463_005676</name>
</gene>
<dbReference type="PROSITE" id="PS50850">
    <property type="entry name" value="MFS"/>
    <property type="match status" value="1"/>
</dbReference>
<proteinExistence type="inferred from homology"/>
<dbReference type="Proteomes" id="UP001149954">
    <property type="component" value="Unassembled WGS sequence"/>
</dbReference>
<dbReference type="InterPro" id="IPR050930">
    <property type="entry name" value="MFS_Vesicular_Transporter"/>
</dbReference>
<evidence type="ECO:0000256" key="4">
    <source>
        <dbReference type="ARBA" id="ARBA00022692"/>
    </source>
</evidence>
<comment type="caution">
    <text evidence="9">The sequence shown here is derived from an EMBL/GenBank/DDBJ whole genome shotgun (WGS) entry which is preliminary data.</text>
</comment>
<dbReference type="PANTHER" id="PTHR23506:SF35">
    <property type="entry name" value="MAJOR FACILITATOR SUPERFAMILY (MFS) PROFILE DOMAIN-CONTAINING PROTEIN-RELATED"/>
    <property type="match status" value="1"/>
</dbReference>
<evidence type="ECO:0000256" key="6">
    <source>
        <dbReference type="ARBA" id="ARBA00023136"/>
    </source>
</evidence>
<dbReference type="PRINTS" id="PR01035">
    <property type="entry name" value="TCRTETA"/>
</dbReference>
<reference evidence="9" key="2">
    <citation type="journal article" date="2023" name="IMA Fungus">
        <title>Comparative genomic study of the Penicillium genus elucidates a diverse pangenome and 15 lateral gene transfer events.</title>
        <authorList>
            <person name="Petersen C."/>
            <person name="Sorensen T."/>
            <person name="Nielsen M.R."/>
            <person name="Sondergaard T.E."/>
            <person name="Sorensen J.L."/>
            <person name="Fitzpatrick D.A."/>
            <person name="Frisvad J.C."/>
            <person name="Nielsen K.L."/>
        </authorList>
    </citation>
    <scope>NUCLEOTIDE SEQUENCE</scope>
    <source>
        <strain evidence="9">IBT 29495</strain>
    </source>
</reference>
<dbReference type="PANTHER" id="PTHR23506">
    <property type="entry name" value="GH10249P"/>
    <property type="match status" value="1"/>
</dbReference>
<dbReference type="InterPro" id="IPR011701">
    <property type="entry name" value="MFS"/>
</dbReference>
<dbReference type="Gene3D" id="1.20.1250.20">
    <property type="entry name" value="MFS general substrate transporter like domains"/>
    <property type="match status" value="2"/>
</dbReference>
<dbReference type="InterPro" id="IPR001958">
    <property type="entry name" value="Tet-R_TetA/multi-R_MdtG-like"/>
</dbReference>
<feature type="domain" description="Major facilitator superfamily (MFS) profile" evidence="8">
    <location>
        <begin position="33"/>
        <end position="477"/>
    </location>
</feature>
<feature type="transmembrane region" description="Helical" evidence="7">
    <location>
        <begin position="359"/>
        <end position="378"/>
    </location>
</feature>
<feature type="transmembrane region" description="Helical" evidence="7">
    <location>
        <begin position="299"/>
        <end position="319"/>
    </location>
</feature>
<feature type="transmembrane region" description="Helical" evidence="7">
    <location>
        <begin position="71"/>
        <end position="89"/>
    </location>
</feature>
<evidence type="ECO:0000256" key="1">
    <source>
        <dbReference type="ARBA" id="ARBA00004141"/>
    </source>
</evidence>
<name>A0A9W9XSW3_9EURO</name>
<feature type="transmembrane region" description="Helical" evidence="7">
    <location>
        <begin position="27"/>
        <end position="51"/>
    </location>
</feature>
<dbReference type="CDD" id="cd17325">
    <property type="entry name" value="MFS_MdtG_SLC18_like"/>
    <property type="match status" value="1"/>
</dbReference>
<feature type="transmembrane region" description="Helical" evidence="7">
    <location>
        <begin position="188"/>
        <end position="207"/>
    </location>
</feature>
<evidence type="ECO:0000313" key="9">
    <source>
        <dbReference type="EMBL" id="KAJ5502802.1"/>
    </source>
</evidence>
<dbReference type="AlphaFoldDB" id="A0A9W9XSW3"/>
<accession>A0A9W9XSW3</accession>
<organism evidence="9 10">
    <name type="scientific">Penicillium fimorum</name>
    <dbReference type="NCBI Taxonomy" id="1882269"/>
    <lineage>
        <taxon>Eukaryota</taxon>
        <taxon>Fungi</taxon>
        <taxon>Dikarya</taxon>
        <taxon>Ascomycota</taxon>
        <taxon>Pezizomycotina</taxon>
        <taxon>Eurotiomycetes</taxon>
        <taxon>Eurotiomycetidae</taxon>
        <taxon>Eurotiales</taxon>
        <taxon>Aspergillaceae</taxon>
        <taxon>Penicillium</taxon>
    </lineage>
</organism>
<comment type="similarity">
    <text evidence="2">Belongs to the major facilitator superfamily. Vesicular transporter family.</text>
</comment>
<dbReference type="InterPro" id="IPR020846">
    <property type="entry name" value="MFS_dom"/>
</dbReference>
<dbReference type="EMBL" id="JAPWDS010000003">
    <property type="protein sequence ID" value="KAJ5502802.1"/>
    <property type="molecule type" value="Genomic_DNA"/>
</dbReference>
<keyword evidence="10" id="KW-1185">Reference proteome</keyword>
<dbReference type="Pfam" id="PF07690">
    <property type="entry name" value="MFS_1"/>
    <property type="match status" value="1"/>
</dbReference>
<keyword evidence="3" id="KW-0813">Transport</keyword>
<feature type="transmembrane region" description="Helical" evidence="7">
    <location>
        <begin position="331"/>
        <end position="347"/>
    </location>
</feature>